<feature type="signal peptide" evidence="1">
    <location>
        <begin position="1"/>
        <end position="22"/>
    </location>
</feature>
<reference evidence="3" key="1">
    <citation type="journal article" date="2019" name="Int. J. Syst. Evol. Microbiol.">
        <title>The Global Catalogue of Microorganisms (GCM) 10K type strain sequencing project: providing services to taxonomists for standard genome sequencing and annotation.</title>
        <authorList>
            <consortium name="The Broad Institute Genomics Platform"/>
            <consortium name="The Broad Institute Genome Sequencing Center for Infectious Disease"/>
            <person name="Wu L."/>
            <person name="Ma J."/>
        </authorList>
    </citation>
    <scope>NUCLEOTIDE SEQUENCE [LARGE SCALE GENOMIC DNA]</scope>
    <source>
        <strain evidence="3">JCM 17938</strain>
    </source>
</reference>
<sequence length="98" mass="10319">MGALVTVAAGAVVSITPTAAHAEPWPSGCKDGYMSPRVGTWARCASGAGYVRAIAKCHQRDGSGQKTVYGPWKWVGKTSRAMCGPNWIAVGHTHTIKH</sequence>
<evidence type="ECO:0008006" key="4">
    <source>
        <dbReference type="Google" id="ProtNLM"/>
    </source>
</evidence>
<protein>
    <recommendedName>
        <fullName evidence="4">Secreted protein</fullName>
    </recommendedName>
</protein>
<evidence type="ECO:0000313" key="3">
    <source>
        <dbReference type="Proteomes" id="UP001500212"/>
    </source>
</evidence>
<comment type="caution">
    <text evidence="2">The sequence shown here is derived from an EMBL/GenBank/DDBJ whole genome shotgun (WGS) entry which is preliminary data.</text>
</comment>
<dbReference type="Proteomes" id="UP001500212">
    <property type="component" value="Unassembled WGS sequence"/>
</dbReference>
<keyword evidence="3" id="KW-1185">Reference proteome</keyword>
<evidence type="ECO:0000313" key="2">
    <source>
        <dbReference type="EMBL" id="GAA4619093.1"/>
    </source>
</evidence>
<dbReference type="EMBL" id="BAABHJ010000040">
    <property type="protein sequence ID" value="GAA4619093.1"/>
    <property type="molecule type" value="Genomic_DNA"/>
</dbReference>
<organism evidence="2 3">
    <name type="scientific">Actinoallomurus liliacearum</name>
    <dbReference type="NCBI Taxonomy" id="1080073"/>
    <lineage>
        <taxon>Bacteria</taxon>
        <taxon>Bacillati</taxon>
        <taxon>Actinomycetota</taxon>
        <taxon>Actinomycetes</taxon>
        <taxon>Streptosporangiales</taxon>
        <taxon>Thermomonosporaceae</taxon>
        <taxon>Actinoallomurus</taxon>
    </lineage>
</organism>
<name>A0ABP8TXW2_9ACTN</name>
<gene>
    <name evidence="2" type="ORF">GCM10023195_86200</name>
</gene>
<proteinExistence type="predicted"/>
<keyword evidence="1" id="KW-0732">Signal</keyword>
<feature type="chain" id="PRO_5045159055" description="Secreted protein" evidence="1">
    <location>
        <begin position="23"/>
        <end position="98"/>
    </location>
</feature>
<evidence type="ECO:0000256" key="1">
    <source>
        <dbReference type="SAM" id="SignalP"/>
    </source>
</evidence>
<accession>A0ABP8TXW2</accession>